<gene>
    <name evidence="2" type="primary">HaOG210357</name>
    <name evidence="2" type="ORF">B5X24_HaOG210357</name>
</gene>
<dbReference type="PRINTS" id="PR00180">
    <property type="entry name" value="CRETINALDHBP"/>
</dbReference>
<dbReference type="PANTHER" id="PTHR10174:SF222">
    <property type="entry name" value="GH10083P-RELATED"/>
    <property type="match status" value="1"/>
</dbReference>
<dbReference type="InterPro" id="IPR036273">
    <property type="entry name" value="CRAL/TRIO_N_dom_sf"/>
</dbReference>
<accession>A0A2W1BCD2</accession>
<feature type="domain" description="CRAL-TRIO" evidence="1">
    <location>
        <begin position="425"/>
        <end position="565"/>
    </location>
</feature>
<keyword evidence="3" id="KW-1185">Reference proteome</keyword>
<dbReference type="EMBL" id="KZ150143">
    <property type="protein sequence ID" value="PZC72922.1"/>
    <property type="molecule type" value="Genomic_DNA"/>
</dbReference>
<evidence type="ECO:0000259" key="1">
    <source>
        <dbReference type="PROSITE" id="PS50191"/>
    </source>
</evidence>
<feature type="domain" description="CRAL-TRIO" evidence="1">
    <location>
        <begin position="97"/>
        <end position="260"/>
    </location>
</feature>
<dbReference type="PROSITE" id="PS50191">
    <property type="entry name" value="CRAL_TRIO"/>
    <property type="match status" value="2"/>
</dbReference>
<evidence type="ECO:0000313" key="3">
    <source>
        <dbReference type="Proteomes" id="UP000249218"/>
    </source>
</evidence>
<protein>
    <recommendedName>
        <fullName evidence="1">CRAL-TRIO domain-containing protein</fullName>
    </recommendedName>
</protein>
<proteinExistence type="predicted"/>
<dbReference type="AlphaFoldDB" id="A0A2W1BCD2"/>
<dbReference type="OrthoDB" id="7126740at2759"/>
<dbReference type="SUPFAM" id="SSF46938">
    <property type="entry name" value="CRAL/TRIO N-terminal domain"/>
    <property type="match status" value="2"/>
</dbReference>
<dbReference type="InterPro" id="IPR036865">
    <property type="entry name" value="CRAL-TRIO_dom_sf"/>
</dbReference>
<dbReference type="SUPFAM" id="SSF52087">
    <property type="entry name" value="CRAL/TRIO domain"/>
    <property type="match status" value="2"/>
</dbReference>
<organism evidence="2 3">
    <name type="scientific">Helicoverpa armigera</name>
    <name type="common">Cotton bollworm</name>
    <name type="synonym">Heliothis armigera</name>
    <dbReference type="NCBI Taxonomy" id="29058"/>
    <lineage>
        <taxon>Eukaryota</taxon>
        <taxon>Metazoa</taxon>
        <taxon>Ecdysozoa</taxon>
        <taxon>Arthropoda</taxon>
        <taxon>Hexapoda</taxon>
        <taxon>Insecta</taxon>
        <taxon>Pterygota</taxon>
        <taxon>Neoptera</taxon>
        <taxon>Endopterygota</taxon>
        <taxon>Lepidoptera</taxon>
        <taxon>Glossata</taxon>
        <taxon>Ditrysia</taxon>
        <taxon>Noctuoidea</taxon>
        <taxon>Noctuidae</taxon>
        <taxon>Heliothinae</taxon>
        <taxon>Helicoverpa</taxon>
    </lineage>
</organism>
<name>A0A2W1BCD2_HELAM</name>
<dbReference type="PANTHER" id="PTHR10174">
    <property type="entry name" value="ALPHA-TOCOPHEROL TRANSFER PROTEIN-RELATED"/>
    <property type="match status" value="1"/>
</dbReference>
<reference evidence="2 3" key="1">
    <citation type="journal article" date="2017" name="BMC Biol.">
        <title>Genomic innovations, transcriptional plasticity and gene loss underlying the evolution and divergence of two highly polyphagous and invasive Helicoverpa pest species.</title>
        <authorList>
            <person name="Pearce S.L."/>
            <person name="Clarke D.F."/>
            <person name="East P.D."/>
            <person name="Elfekih S."/>
            <person name="Gordon K.H."/>
            <person name="Jermiin L.S."/>
            <person name="McGaughran A."/>
            <person name="Oakeshott J.G."/>
            <person name="Papanikolaou A."/>
            <person name="Perera O.P."/>
            <person name="Rane R.V."/>
            <person name="Richards S."/>
            <person name="Tay W.T."/>
            <person name="Walsh T.K."/>
            <person name="Anderson A."/>
            <person name="Anderson C.J."/>
            <person name="Asgari S."/>
            <person name="Board P.G."/>
            <person name="Bretschneider A."/>
            <person name="Campbell P.M."/>
            <person name="Chertemps T."/>
            <person name="Christeller J.T."/>
            <person name="Coppin C.W."/>
            <person name="Downes S.J."/>
            <person name="Duan G."/>
            <person name="Farnsworth C.A."/>
            <person name="Good R.T."/>
            <person name="Han L.B."/>
            <person name="Han Y.C."/>
            <person name="Hatje K."/>
            <person name="Horne I."/>
            <person name="Huang Y.P."/>
            <person name="Hughes D.S."/>
            <person name="Jacquin-Joly E."/>
            <person name="James W."/>
            <person name="Jhangiani S."/>
            <person name="Kollmar M."/>
            <person name="Kuwar S.S."/>
            <person name="Li S."/>
            <person name="Liu N.Y."/>
            <person name="Maibeche M.T."/>
            <person name="Miller J.R."/>
            <person name="Montagne N."/>
            <person name="Perry T."/>
            <person name="Qu J."/>
            <person name="Song S.V."/>
            <person name="Sutton G.G."/>
            <person name="Vogel H."/>
            <person name="Walenz B.P."/>
            <person name="Xu W."/>
            <person name="Zhang H.J."/>
            <person name="Zou Z."/>
            <person name="Batterham P."/>
            <person name="Edwards O.R."/>
            <person name="Feyereisen R."/>
            <person name="Gibbs R.A."/>
            <person name="Heckel D.G."/>
            <person name="McGrath A."/>
            <person name="Robin C."/>
            <person name="Scherer S.E."/>
            <person name="Worley K.C."/>
            <person name="Wu Y.D."/>
        </authorList>
    </citation>
    <scope>NUCLEOTIDE SEQUENCE [LARGE SCALE GENOMIC DNA]</scope>
    <source>
        <strain evidence="2">Harm_GR_Male_#8</strain>
        <tissue evidence="2">Whole organism</tissue>
    </source>
</reference>
<dbReference type="CDD" id="cd00170">
    <property type="entry name" value="SEC14"/>
    <property type="match status" value="2"/>
</dbReference>
<dbReference type="SMART" id="SM00516">
    <property type="entry name" value="SEC14"/>
    <property type="match status" value="2"/>
</dbReference>
<dbReference type="Gene3D" id="3.40.525.10">
    <property type="entry name" value="CRAL-TRIO lipid binding domain"/>
    <property type="match status" value="2"/>
</dbReference>
<dbReference type="Gene3D" id="1.20.5.1200">
    <property type="entry name" value="Alpha-tocopherol transfer"/>
    <property type="match status" value="1"/>
</dbReference>
<dbReference type="Pfam" id="PF00650">
    <property type="entry name" value="CRAL_TRIO"/>
    <property type="match status" value="2"/>
</dbReference>
<dbReference type="GO" id="GO:0016020">
    <property type="term" value="C:membrane"/>
    <property type="evidence" value="ECO:0007669"/>
    <property type="project" value="TreeGrafter"/>
</dbReference>
<sequence length="619" mass="72137">MGLSTEKSLLALPDETIEKIRKTFNLEKPERRAEAVKILQEWLQKQDHIIKKDFSDDYLERVLITCKGSVEKAKKQIDRLCTLKTLLPKFFAMTNVKTDLPEDYFEDKLFIPLPQLTKDLYRVVLLSFSGKQITSEVLWHYFQFSVVLSEYMKLNDYLHGIIIVYDFRHVNLFDLVTKLNTVELQQFVSILVEGFGARLKSIQVITESKAVEILINIVKQVVSEKIGKRFVVQNSLEGLYEVIPKEILPLEYGGDERSAHKLQEEIMEELSMERHVKYMEMMSKACTDETKRHAGKFNEEYMGMPGSFRNLKSHLLKLRKDTKENVRKIYNLDKPGRLDEAIKILQHWIQKQDHILKKDWNADYLDKTLIASKGSVEKAKKQIDRLCTMKTLIPKFFEVINVKKELPTILDLAMVMPLPTQTEEYYRVILVKIDTKEIKPEFFMMYFQYCLSVAEYIKTHDYANGFILVYDCRELNLAEVITKISTVELQQFITLLIEGYGARLKGIHIVSESKAIEMLINIVKQFLSEKVGNRIHVQRSIEDLPKVVPKGILPVEYGGNEKSIKELQEEWLEAITSEKHMEHLKVMYKACTDETRRNAGKFNEEYMGMPGSFRNLSVD</sequence>
<dbReference type="GO" id="GO:1902936">
    <property type="term" value="F:phosphatidylinositol bisphosphate binding"/>
    <property type="evidence" value="ECO:0007669"/>
    <property type="project" value="TreeGrafter"/>
</dbReference>
<dbReference type="Proteomes" id="UP000249218">
    <property type="component" value="Unassembled WGS sequence"/>
</dbReference>
<dbReference type="InterPro" id="IPR001251">
    <property type="entry name" value="CRAL-TRIO_dom"/>
</dbReference>
<evidence type="ECO:0000313" key="2">
    <source>
        <dbReference type="EMBL" id="PZC72922.1"/>
    </source>
</evidence>